<evidence type="ECO:0000256" key="6">
    <source>
        <dbReference type="ARBA" id="ARBA00022679"/>
    </source>
</evidence>
<evidence type="ECO:0000256" key="3">
    <source>
        <dbReference type="ARBA" id="ARBA00005189"/>
    </source>
</evidence>
<evidence type="ECO:0000256" key="16">
    <source>
        <dbReference type="ARBA" id="ARBA00043663"/>
    </source>
</evidence>
<evidence type="ECO:0000256" key="17">
    <source>
        <dbReference type="ARBA" id="ARBA00043685"/>
    </source>
</evidence>
<evidence type="ECO:0000256" key="12">
    <source>
        <dbReference type="ARBA" id="ARBA00023136"/>
    </source>
</evidence>
<keyword evidence="13" id="KW-0325">Glycoprotein</keyword>
<feature type="transmembrane region" description="Helical" evidence="22">
    <location>
        <begin position="56"/>
        <end position="82"/>
    </location>
</feature>
<evidence type="ECO:0000256" key="23">
    <source>
        <dbReference type="SAM" id="Coils"/>
    </source>
</evidence>
<comment type="pathway">
    <text evidence="3">Lipid metabolism.</text>
</comment>
<keyword evidence="5" id="KW-0444">Lipid biosynthesis</keyword>
<dbReference type="GO" id="GO:0005789">
    <property type="term" value="C:endoplasmic reticulum membrane"/>
    <property type="evidence" value="ECO:0007669"/>
    <property type="project" value="UniProtKB-SubCell"/>
</dbReference>
<dbReference type="Ensembl" id="ENSCSRT00000025421.1">
    <property type="protein sequence ID" value="ENSCSRP00000024373.1"/>
    <property type="gene ID" value="ENSCSRG00000018296.1"/>
</dbReference>
<comment type="subcellular location">
    <subcellularLocation>
        <location evidence="1 22">Endoplasmic reticulum membrane</location>
        <topology evidence="1 22">Multi-pass membrane protein</topology>
    </subcellularLocation>
</comment>
<evidence type="ECO:0000313" key="24">
    <source>
        <dbReference type="Ensembl" id="ENSCSRP00000024373.1"/>
    </source>
</evidence>
<comment type="catalytic activity">
    <reaction evidence="20">
        <text>a 3-acyl-sn-glycerol + an acyl-CoA = a 1,3-diacyl-sn-glycerol + CoA</text>
        <dbReference type="Rhea" id="RHEA:77555"/>
        <dbReference type="ChEBI" id="CHEBI:57287"/>
        <dbReference type="ChEBI" id="CHEBI:58342"/>
        <dbReference type="ChEBI" id="CHEBI:64760"/>
        <dbReference type="ChEBI" id="CHEBI:77272"/>
    </reaction>
    <physiologicalReaction direction="left-to-right" evidence="20">
        <dbReference type="Rhea" id="RHEA:77556"/>
    </physiologicalReaction>
</comment>
<evidence type="ECO:0000256" key="15">
    <source>
        <dbReference type="ARBA" id="ARBA00043656"/>
    </source>
</evidence>
<keyword evidence="12 22" id="KW-0472">Membrane</keyword>
<evidence type="ECO:0000256" key="4">
    <source>
        <dbReference type="ARBA" id="ARBA00005420"/>
    </source>
</evidence>
<dbReference type="Proteomes" id="UP000694403">
    <property type="component" value="Unplaced"/>
</dbReference>
<keyword evidence="9 22" id="KW-0256">Endoplasmic reticulum</keyword>
<accession>A0A8C3XU71</accession>
<comment type="catalytic activity">
    <reaction evidence="15">
        <text>a 2-acylglycerol + an acyl-CoA = a 1,2-diacyl-sn-glycerol + CoA</text>
        <dbReference type="Rhea" id="RHEA:32947"/>
        <dbReference type="ChEBI" id="CHEBI:17389"/>
        <dbReference type="ChEBI" id="CHEBI:17815"/>
        <dbReference type="ChEBI" id="CHEBI:57287"/>
        <dbReference type="ChEBI" id="CHEBI:58342"/>
    </reaction>
    <physiologicalReaction direction="left-to-right" evidence="15">
        <dbReference type="Rhea" id="RHEA:32948"/>
    </physiologicalReaction>
</comment>
<evidence type="ECO:0000256" key="5">
    <source>
        <dbReference type="ARBA" id="ARBA00022516"/>
    </source>
</evidence>
<evidence type="ECO:0000256" key="8">
    <source>
        <dbReference type="ARBA" id="ARBA00022798"/>
    </source>
</evidence>
<comment type="catalytic activity">
    <reaction evidence="17">
        <text>a 1-acylglycerol + an acyl-CoA = a 1,3-diacylglycerol + CoA</text>
        <dbReference type="Rhea" id="RHEA:77571"/>
        <dbReference type="ChEBI" id="CHEBI:35759"/>
        <dbReference type="ChEBI" id="CHEBI:47777"/>
        <dbReference type="ChEBI" id="CHEBI:57287"/>
        <dbReference type="ChEBI" id="CHEBI:58342"/>
    </reaction>
    <physiologicalReaction direction="left-to-right" evidence="17">
        <dbReference type="Rhea" id="RHEA:77572"/>
    </physiologicalReaction>
</comment>
<comment type="catalytic activity">
    <reaction evidence="21">
        <text>a 1-acyl-sn-glycerol + an acyl-CoA = a 1,3-diacyl-sn-glycerol + CoA</text>
        <dbReference type="Rhea" id="RHEA:77559"/>
        <dbReference type="ChEBI" id="CHEBI:57287"/>
        <dbReference type="ChEBI" id="CHEBI:58342"/>
        <dbReference type="ChEBI" id="CHEBI:64683"/>
        <dbReference type="ChEBI" id="CHEBI:77272"/>
    </reaction>
    <physiologicalReaction direction="left-to-right" evidence="21">
        <dbReference type="Rhea" id="RHEA:77560"/>
    </physiologicalReaction>
</comment>
<evidence type="ECO:0000256" key="19">
    <source>
        <dbReference type="ARBA" id="ARBA00043704"/>
    </source>
</evidence>
<comment type="catalytic activity">
    <reaction evidence="19">
        <text>a 2-acylglycerol + an acyl-CoA = a 1,2-diacylglycerol + CoA</text>
        <dbReference type="Rhea" id="RHEA:16741"/>
        <dbReference type="ChEBI" id="CHEBI:17389"/>
        <dbReference type="ChEBI" id="CHEBI:49172"/>
        <dbReference type="ChEBI" id="CHEBI:57287"/>
        <dbReference type="ChEBI" id="CHEBI:58342"/>
        <dbReference type="EC" id="2.3.1.22"/>
    </reaction>
    <physiologicalReaction direction="left-to-right" evidence="19">
        <dbReference type="Rhea" id="RHEA:16742"/>
    </physiologicalReaction>
</comment>
<dbReference type="GO" id="GO:0006651">
    <property type="term" value="P:diacylglycerol biosynthetic process"/>
    <property type="evidence" value="ECO:0007669"/>
    <property type="project" value="TreeGrafter"/>
</dbReference>
<keyword evidence="10 22" id="KW-1133">Transmembrane helix</keyword>
<dbReference type="GO" id="GO:0003846">
    <property type="term" value="F:2-acylglycerol O-acyltransferase activity"/>
    <property type="evidence" value="ECO:0007669"/>
    <property type="project" value="UniProtKB-EC"/>
</dbReference>
<keyword evidence="23" id="KW-0175">Coiled coil</keyword>
<dbReference type="PANTHER" id="PTHR12317">
    <property type="entry name" value="DIACYLGLYCEROL O-ACYLTRANSFERASE"/>
    <property type="match status" value="1"/>
</dbReference>
<comment type="catalytic activity">
    <reaction evidence="18">
        <text>a 1-acylglycerol + an acyl-CoA = a 1,2-diacylglycerol + CoA</text>
        <dbReference type="Rhea" id="RHEA:39943"/>
        <dbReference type="ChEBI" id="CHEBI:35759"/>
        <dbReference type="ChEBI" id="CHEBI:49172"/>
        <dbReference type="ChEBI" id="CHEBI:57287"/>
        <dbReference type="ChEBI" id="CHEBI:58342"/>
    </reaction>
    <physiologicalReaction direction="left-to-right" evidence="18">
        <dbReference type="Rhea" id="RHEA:39944"/>
    </physiologicalReaction>
</comment>
<reference evidence="24" key="2">
    <citation type="submission" date="2025-09" db="UniProtKB">
        <authorList>
            <consortium name="Ensembl"/>
        </authorList>
    </citation>
    <scope>IDENTIFICATION</scope>
</reference>
<keyword evidence="14" id="KW-0012">Acyltransferase</keyword>
<name>A0A8C3XU71_CHESE</name>
<comment type="catalytic activity">
    <reaction evidence="16">
        <text>a 2-acylglycerol + an acyl-CoA = a 2,3-diacyl-sn-glycerol + CoA</text>
        <dbReference type="Rhea" id="RHEA:38467"/>
        <dbReference type="ChEBI" id="CHEBI:17389"/>
        <dbReference type="ChEBI" id="CHEBI:57287"/>
        <dbReference type="ChEBI" id="CHEBI:58342"/>
        <dbReference type="ChEBI" id="CHEBI:75524"/>
    </reaction>
    <physiologicalReaction direction="left-to-right" evidence="16">
        <dbReference type="Rhea" id="RHEA:38468"/>
    </physiologicalReaction>
</comment>
<evidence type="ECO:0000256" key="7">
    <source>
        <dbReference type="ARBA" id="ARBA00022692"/>
    </source>
</evidence>
<evidence type="ECO:0000256" key="10">
    <source>
        <dbReference type="ARBA" id="ARBA00022989"/>
    </source>
</evidence>
<dbReference type="GO" id="GO:0019432">
    <property type="term" value="P:triglyceride biosynthetic process"/>
    <property type="evidence" value="ECO:0007669"/>
    <property type="project" value="TreeGrafter"/>
</dbReference>
<feature type="coiled-coil region" evidence="23">
    <location>
        <begin position="314"/>
        <end position="341"/>
    </location>
</feature>
<dbReference type="GO" id="GO:0006071">
    <property type="term" value="P:glycerol metabolic process"/>
    <property type="evidence" value="ECO:0007669"/>
    <property type="project" value="UniProtKB-KW"/>
</dbReference>
<feature type="transmembrane region" description="Helical" evidence="22">
    <location>
        <begin position="16"/>
        <end position="35"/>
    </location>
</feature>
<evidence type="ECO:0000256" key="14">
    <source>
        <dbReference type="ARBA" id="ARBA00023315"/>
    </source>
</evidence>
<dbReference type="EC" id="2.3.1.-" evidence="22"/>
<evidence type="ECO:0000256" key="9">
    <source>
        <dbReference type="ARBA" id="ARBA00022824"/>
    </source>
</evidence>
<reference evidence="24" key="1">
    <citation type="submission" date="2025-08" db="UniProtKB">
        <authorList>
            <consortium name="Ensembl"/>
        </authorList>
    </citation>
    <scope>IDENTIFICATION</scope>
</reference>
<dbReference type="PANTHER" id="PTHR12317:SF26">
    <property type="entry name" value="2-ACYLGLYCEROL O-ACYLTRANSFERASE 1"/>
    <property type="match status" value="1"/>
</dbReference>
<dbReference type="GO" id="GO:0004144">
    <property type="term" value="F:diacylglycerol O-acyltransferase activity"/>
    <property type="evidence" value="ECO:0007669"/>
    <property type="project" value="TreeGrafter"/>
</dbReference>
<dbReference type="Pfam" id="PF03982">
    <property type="entry name" value="DAGAT"/>
    <property type="match status" value="1"/>
</dbReference>
<protein>
    <recommendedName>
        <fullName evidence="22">Acyltransferase</fullName>
        <ecNumber evidence="22">2.3.1.-</ecNumber>
    </recommendedName>
</protein>
<sequence>MKVEFAPINIPLARRIQTAAVIQWLFSFLLLDPYFGRIKLQKSIERTKDLLQAAQCCWGVFIILLLGNYWFLPVLYALWLYLDWETPQTGGRRSKWVRNWTVWKYFTDYFPIHLIKTSDLDPSHNYLFGFHPHGILVAGAFGNFCTEYTGFKELFPGFTPYLHILPFWFGCPFFRDYALSTGLVSASKKSVSHVLNNDRGGNVAVIVIGGAEESLDAHPGSLTLNILKRRGFIKMALKYGAHLVPVFSFGENELFKQVANPKGSWLRTLQERLRKTVGFTLPLFHARGIFQYTFGLMPYRKPINTVVGKPITVKQNLNATLEEIEQLHQTYLQELSKLFEEHKEKYGIPDHESLIFK</sequence>
<keyword evidence="25" id="KW-1185">Reference proteome</keyword>
<evidence type="ECO:0000256" key="1">
    <source>
        <dbReference type="ARBA" id="ARBA00004477"/>
    </source>
</evidence>
<organism evidence="24 25">
    <name type="scientific">Chelydra serpentina</name>
    <name type="common">Snapping turtle</name>
    <name type="synonym">Testudo serpentina</name>
    <dbReference type="NCBI Taxonomy" id="8475"/>
    <lineage>
        <taxon>Eukaryota</taxon>
        <taxon>Metazoa</taxon>
        <taxon>Chordata</taxon>
        <taxon>Craniata</taxon>
        <taxon>Vertebrata</taxon>
        <taxon>Euteleostomi</taxon>
        <taxon>Archelosauria</taxon>
        <taxon>Testudinata</taxon>
        <taxon>Testudines</taxon>
        <taxon>Cryptodira</taxon>
        <taxon>Durocryptodira</taxon>
        <taxon>Americhelydia</taxon>
        <taxon>Chelydroidea</taxon>
        <taxon>Chelydridae</taxon>
        <taxon>Chelydra</taxon>
    </lineage>
</organism>
<keyword evidence="11" id="KW-0443">Lipid metabolism</keyword>
<evidence type="ECO:0000256" key="20">
    <source>
        <dbReference type="ARBA" id="ARBA00047737"/>
    </source>
</evidence>
<evidence type="ECO:0000256" key="21">
    <source>
        <dbReference type="ARBA" id="ARBA00049073"/>
    </source>
</evidence>
<keyword evidence="7 22" id="KW-0812">Transmembrane</keyword>
<evidence type="ECO:0000256" key="11">
    <source>
        <dbReference type="ARBA" id="ARBA00023098"/>
    </source>
</evidence>
<comment type="similarity">
    <text evidence="4 22">Belongs to the diacylglycerol acyltransferase family.</text>
</comment>
<keyword evidence="6 22" id="KW-0808">Transferase</keyword>
<evidence type="ECO:0000256" key="2">
    <source>
        <dbReference type="ARBA" id="ARBA00004771"/>
    </source>
</evidence>
<dbReference type="InterPro" id="IPR007130">
    <property type="entry name" value="DAGAT"/>
</dbReference>
<evidence type="ECO:0000256" key="22">
    <source>
        <dbReference type="RuleBase" id="RU367023"/>
    </source>
</evidence>
<evidence type="ECO:0000256" key="13">
    <source>
        <dbReference type="ARBA" id="ARBA00023180"/>
    </source>
</evidence>
<evidence type="ECO:0000256" key="18">
    <source>
        <dbReference type="ARBA" id="ARBA00043696"/>
    </source>
</evidence>
<dbReference type="CDD" id="cd07987">
    <property type="entry name" value="LPLAT_MGAT-like"/>
    <property type="match status" value="1"/>
</dbReference>
<comment type="pathway">
    <text evidence="2">Glycerolipid metabolism; triacylglycerol biosynthesis.</text>
</comment>
<keyword evidence="8" id="KW-0319">Glycerol metabolism</keyword>
<evidence type="ECO:0000313" key="25">
    <source>
        <dbReference type="Proteomes" id="UP000694403"/>
    </source>
</evidence>
<dbReference type="AlphaFoldDB" id="A0A8C3XU71"/>
<proteinExistence type="inferred from homology"/>